<protein>
    <submittedName>
        <fullName evidence="1">Uncharacterized protein</fullName>
    </submittedName>
</protein>
<accession>A0A8H6W3X5</accession>
<name>A0A8H6W3X5_9AGAR</name>
<dbReference type="AlphaFoldDB" id="A0A8H6W3X5"/>
<evidence type="ECO:0000313" key="2">
    <source>
        <dbReference type="Proteomes" id="UP000636479"/>
    </source>
</evidence>
<keyword evidence="2" id="KW-1185">Reference proteome</keyword>
<evidence type="ECO:0000313" key="1">
    <source>
        <dbReference type="EMBL" id="KAF7301996.1"/>
    </source>
</evidence>
<organism evidence="1 2">
    <name type="scientific">Mycena indigotica</name>
    <dbReference type="NCBI Taxonomy" id="2126181"/>
    <lineage>
        <taxon>Eukaryota</taxon>
        <taxon>Fungi</taxon>
        <taxon>Dikarya</taxon>
        <taxon>Basidiomycota</taxon>
        <taxon>Agaricomycotina</taxon>
        <taxon>Agaricomycetes</taxon>
        <taxon>Agaricomycetidae</taxon>
        <taxon>Agaricales</taxon>
        <taxon>Marasmiineae</taxon>
        <taxon>Mycenaceae</taxon>
        <taxon>Mycena</taxon>
    </lineage>
</organism>
<comment type="caution">
    <text evidence="1">The sequence shown here is derived from an EMBL/GenBank/DDBJ whole genome shotgun (WGS) entry which is preliminary data.</text>
</comment>
<sequence>MLSALYSGIGHVIDYFTAEAPASSSSSSSEPHQPTMQDLIAVRTTLTKFVPPELAYIILDFANYWTSYSLECTKSQSASASMSPNTDATNIYLVSDPILPPNGIRVRGVQFVVRSRDQGWCNDGNLRETYHGATWHEAAILRPSTPQTSDVIRWLALNSPMELESSAIVAGYTPQLEVHSSWDAAKSRWLVQKNFTASYESRTHSVSWYHDTGEKFAKNDLDEQTGAGDGRGFVQLLTPGDRIALMVRARYPGWVNHIERAAIIVYYALA</sequence>
<dbReference type="OrthoDB" id="66095at2759"/>
<reference evidence="1" key="1">
    <citation type="submission" date="2020-05" db="EMBL/GenBank/DDBJ databases">
        <title>Mycena genomes resolve the evolution of fungal bioluminescence.</title>
        <authorList>
            <person name="Tsai I.J."/>
        </authorList>
    </citation>
    <scope>NUCLEOTIDE SEQUENCE</scope>
    <source>
        <strain evidence="1">171206Taipei</strain>
    </source>
</reference>
<dbReference type="EMBL" id="JACAZF010000006">
    <property type="protein sequence ID" value="KAF7301996.1"/>
    <property type="molecule type" value="Genomic_DNA"/>
</dbReference>
<dbReference type="RefSeq" id="XP_037219996.1">
    <property type="nucleotide sequence ID" value="XM_037364352.1"/>
</dbReference>
<dbReference type="Proteomes" id="UP000636479">
    <property type="component" value="Unassembled WGS sequence"/>
</dbReference>
<proteinExistence type="predicted"/>
<gene>
    <name evidence="1" type="ORF">MIND_00765800</name>
</gene>
<dbReference type="GeneID" id="59346868"/>